<dbReference type="GO" id="GO:0006302">
    <property type="term" value="P:double-strand break repair"/>
    <property type="evidence" value="ECO:0007669"/>
    <property type="project" value="InterPro"/>
</dbReference>
<feature type="compositionally biased region" description="Basic and acidic residues" evidence="2">
    <location>
        <begin position="618"/>
        <end position="633"/>
    </location>
</feature>
<dbReference type="Gene3D" id="3.40.50.300">
    <property type="entry name" value="P-loop containing nucleotide triphosphate hydrolases"/>
    <property type="match status" value="2"/>
</dbReference>
<dbReference type="AlphaFoldDB" id="A0A318SFX8"/>
<keyword evidence="4" id="KW-0378">Hydrolase</keyword>
<dbReference type="Pfam" id="PF13476">
    <property type="entry name" value="AAA_23"/>
    <property type="match status" value="1"/>
</dbReference>
<organism evidence="4 5">
    <name type="scientific">Deinococcus yavapaiensis KR-236</name>
    <dbReference type="NCBI Taxonomy" id="694435"/>
    <lineage>
        <taxon>Bacteria</taxon>
        <taxon>Thermotogati</taxon>
        <taxon>Deinococcota</taxon>
        <taxon>Deinococci</taxon>
        <taxon>Deinococcales</taxon>
        <taxon>Deinococcaceae</taxon>
        <taxon>Deinococcus</taxon>
    </lineage>
</organism>
<dbReference type="GO" id="GO:0016887">
    <property type="term" value="F:ATP hydrolysis activity"/>
    <property type="evidence" value="ECO:0007669"/>
    <property type="project" value="InterPro"/>
</dbReference>
<name>A0A318SFX8_9DEIO</name>
<dbReference type="GO" id="GO:0004527">
    <property type="term" value="F:exonuclease activity"/>
    <property type="evidence" value="ECO:0007669"/>
    <property type="project" value="UniProtKB-KW"/>
</dbReference>
<accession>A0A318SFX8</accession>
<comment type="caution">
    <text evidence="4">The sequence shown here is derived from an EMBL/GenBank/DDBJ whole genome shotgun (WGS) entry which is preliminary data.</text>
</comment>
<reference evidence="4 5" key="1">
    <citation type="submission" date="2018-06" db="EMBL/GenBank/DDBJ databases">
        <title>Genomic Encyclopedia of Type Strains, Phase IV (KMG-IV): sequencing the most valuable type-strain genomes for metagenomic binning, comparative biology and taxonomic classification.</title>
        <authorList>
            <person name="Goeker M."/>
        </authorList>
    </citation>
    <scope>NUCLEOTIDE SEQUENCE [LARGE SCALE GENOMIC DNA]</scope>
    <source>
        <strain evidence="4 5">DSM 18048</strain>
    </source>
</reference>
<dbReference type="Proteomes" id="UP000248326">
    <property type="component" value="Unassembled WGS sequence"/>
</dbReference>
<evidence type="ECO:0000259" key="3">
    <source>
        <dbReference type="Pfam" id="PF13476"/>
    </source>
</evidence>
<feature type="domain" description="Rad50/SbcC-type AAA" evidence="3">
    <location>
        <begin position="5"/>
        <end position="249"/>
    </location>
</feature>
<dbReference type="PANTHER" id="PTHR32114:SF2">
    <property type="entry name" value="ABC TRANSPORTER ABCH.3"/>
    <property type="match status" value="1"/>
</dbReference>
<feature type="coiled-coil region" evidence="1">
    <location>
        <begin position="212"/>
        <end position="266"/>
    </location>
</feature>
<dbReference type="SUPFAM" id="SSF52540">
    <property type="entry name" value="P-loop containing nucleoside triphosphate hydrolases"/>
    <property type="match status" value="1"/>
</dbReference>
<evidence type="ECO:0000313" key="5">
    <source>
        <dbReference type="Proteomes" id="UP000248326"/>
    </source>
</evidence>
<dbReference type="OrthoDB" id="9795626at2"/>
<dbReference type="RefSeq" id="WP_110887498.1">
    <property type="nucleotide sequence ID" value="NZ_QJSX01000011.1"/>
</dbReference>
<evidence type="ECO:0000313" key="4">
    <source>
        <dbReference type="EMBL" id="PYE52924.1"/>
    </source>
</evidence>
<keyword evidence="4" id="KW-0269">Exonuclease</keyword>
<gene>
    <name evidence="4" type="ORF">DES52_11196</name>
</gene>
<dbReference type="InterPro" id="IPR038729">
    <property type="entry name" value="Rad50/SbcC_AAA"/>
</dbReference>
<dbReference type="InterPro" id="IPR027417">
    <property type="entry name" value="P-loop_NTPase"/>
</dbReference>
<protein>
    <submittedName>
        <fullName evidence="4">Exonuclease SbcC</fullName>
    </submittedName>
</protein>
<feature type="region of interest" description="Disordered" evidence="2">
    <location>
        <begin position="521"/>
        <end position="543"/>
    </location>
</feature>
<evidence type="ECO:0000256" key="2">
    <source>
        <dbReference type="SAM" id="MobiDB-lite"/>
    </source>
</evidence>
<keyword evidence="5" id="KW-1185">Reference proteome</keyword>
<keyword evidence="4" id="KW-0540">Nuclease</keyword>
<dbReference type="EMBL" id="QJSX01000011">
    <property type="protein sequence ID" value="PYE52924.1"/>
    <property type="molecule type" value="Genomic_DNA"/>
</dbReference>
<keyword evidence="1" id="KW-0175">Coiled coil</keyword>
<dbReference type="PANTHER" id="PTHR32114">
    <property type="entry name" value="ABC TRANSPORTER ABCH.3"/>
    <property type="match status" value="1"/>
</dbReference>
<evidence type="ECO:0000256" key="1">
    <source>
        <dbReference type="SAM" id="Coils"/>
    </source>
</evidence>
<feature type="region of interest" description="Disordered" evidence="2">
    <location>
        <begin position="610"/>
        <end position="637"/>
    </location>
</feature>
<sequence length="917" mass="100464">MKPLKLTMQNFLSYQGHHEIDFDGLELFGIVGPTGGGKSALLDAMMYALYGCTPRVSRMGQGSLVFDSRDVTGMAVKLEFEVAGRRYAAARRYEKRRSGGATEARLEEWNGDRFVSLSENRTADTNKAIEKVVGLDFDSFTRAVVLPQGRFDELLKSPASKRRELLGFLVGLDHVGRMAEVAGKRKGRLDAEHRATLNVLDEEYAGVTSDAVQEWRRDAERAEDEAARLEGVRAQLAERQAVLSELANLHEERRKAAVDARSLEDARTSVEEGLARARRARSVASLLPLLELRDAADTRRASAASALAQRERELAAARAAVEEARGVREAAELALRDVPALEERWQALREAEAKLATLRRHGGTPSLSHARPRTWDEDALVAMKAQAAKLDALDAEAKLVATEERELAAFELRMKLRGENLAALEVNLSKVTALGKEIGAACEVAVAALEDARRRAGALSLRGHLHVGEPCPLCEQTVKVLPSSSASDVTALEVEAKRLTEERQSLREKFAETRARLTAEKDSLTRDRSDFERRREDVAKRRGTVEAARTILDANAKDEVTRLLAGLAAQLRDLGEDPSRGAHAVKADIEGRRNRMEKARGDEARAAAKLASATTAHENAERDAAEREEERARTSAAVESALSSLGFSEAEARRAALPEVQVRRLEDEHRVWQGRRERVEGALAELDEKLAGRTFDPQEYEQVKAAARSTEAALVAARKEVGAASQRARDGEVKLARKAEFERKAKALSLELDTWAELATALRANEFPQFLLAEIEEELLERAGTLLSQLTDGRYELRLESGEYSVQDAWNGGEIRSVRTLSGGETFLASLSLAVALSDYLAGNAILGALFLDEGFGTLDPQVLDAVANIIEQQQTGGRVVGIITHVESLSERLPARILVSKSVTGSRAMRLDAALA</sequence>
<proteinExistence type="predicted"/>
<dbReference type="Pfam" id="PF13558">
    <property type="entry name" value="SbcC_Walker_B"/>
    <property type="match status" value="1"/>
</dbReference>